<reference evidence="5" key="1">
    <citation type="submission" date="2021-03" db="EMBL/GenBank/DDBJ databases">
        <title>Description of Psychrosphaera ytuae sp. nov. isolated from deep sea sediment of South China Sea.</title>
        <authorList>
            <person name="Zhang J."/>
            <person name="Xu X.-D."/>
        </authorList>
    </citation>
    <scope>NUCLEOTIDE SEQUENCE</scope>
    <source>
        <strain evidence="5">MTZ26</strain>
    </source>
</reference>
<evidence type="ECO:0000256" key="2">
    <source>
        <dbReference type="ARBA" id="ARBA00022723"/>
    </source>
</evidence>
<dbReference type="GO" id="GO:0016788">
    <property type="term" value="F:hydrolase activity, acting on ester bonds"/>
    <property type="evidence" value="ECO:0007669"/>
    <property type="project" value="InterPro"/>
</dbReference>
<keyword evidence="2 4" id="KW-0479">Metal-binding</keyword>
<dbReference type="PIRSF" id="PIRSF005902">
    <property type="entry name" value="DNase_TatD"/>
    <property type="match status" value="1"/>
</dbReference>
<feature type="binding site" evidence="4">
    <location>
        <position position="206"/>
    </location>
    <ligand>
        <name>a divalent metal cation</name>
        <dbReference type="ChEBI" id="CHEBI:60240"/>
        <label>1</label>
    </ligand>
</feature>
<keyword evidence="6" id="KW-1185">Reference proteome</keyword>
<evidence type="ECO:0000313" key="6">
    <source>
        <dbReference type="Proteomes" id="UP000682739"/>
    </source>
</evidence>
<dbReference type="InterPro" id="IPR032466">
    <property type="entry name" value="Metal_Hydrolase"/>
</dbReference>
<comment type="similarity">
    <text evidence="1">Belongs to the metallo-dependent hydrolases superfamily. TatD-type hydrolase family.</text>
</comment>
<evidence type="ECO:0000256" key="3">
    <source>
        <dbReference type="ARBA" id="ARBA00022801"/>
    </source>
</evidence>
<dbReference type="GO" id="GO:0046872">
    <property type="term" value="F:metal ion binding"/>
    <property type="evidence" value="ECO:0007669"/>
    <property type="project" value="UniProtKB-KW"/>
</dbReference>
<name>A0A975DCY0_9GAMM</name>
<evidence type="ECO:0000256" key="1">
    <source>
        <dbReference type="ARBA" id="ARBA00009275"/>
    </source>
</evidence>
<dbReference type="EMBL" id="CP072110">
    <property type="protein sequence ID" value="QTH64568.1"/>
    <property type="molecule type" value="Genomic_DNA"/>
</dbReference>
<dbReference type="AlphaFoldDB" id="A0A975DCY0"/>
<accession>A0A975DCY0</accession>
<evidence type="ECO:0000313" key="5">
    <source>
        <dbReference type="EMBL" id="QTH64568.1"/>
    </source>
</evidence>
<dbReference type="CDD" id="cd01310">
    <property type="entry name" value="TatD_DNAse"/>
    <property type="match status" value="1"/>
</dbReference>
<organism evidence="5 6">
    <name type="scientific">Psychrosphaera ytuae</name>
    <dbReference type="NCBI Taxonomy" id="2820710"/>
    <lineage>
        <taxon>Bacteria</taxon>
        <taxon>Pseudomonadati</taxon>
        <taxon>Pseudomonadota</taxon>
        <taxon>Gammaproteobacteria</taxon>
        <taxon>Alteromonadales</taxon>
        <taxon>Pseudoalteromonadaceae</taxon>
        <taxon>Psychrosphaera</taxon>
    </lineage>
</organism>
<dbReference type="RefSeq" id="WP_208832622.1">
    <property type="nucleotide sequence ID" value="NZ_CP072110.1"/>
</dbReference>
<dbReference type="PANTHER" id="PTHR46124">
    <property type="entry name" value="D-AMINOACYL-TRNA DEACYLASE"/>
    <property type="match status" value="1"/>
</dbReference>
<feature type="binding site" evidence="4">
    <location>
        <position position="132"/>
    </location>
    <ligand>
        <name>a divalent metal cation</name>
        <dbReference type="ChEBI" id="CHEBI:60240"/>
        <label>2</label>
    </ligand>
</feature>
<dbReference type="Proteomes" id="UP000682739">
    <property type="component" value="Chromosome"/>
</dbReference>
<feature type="binding site" evidence="4">
    <location>
        <position position="9"/>
    </location>
    <ligand>
        <name>a divalent metal cation</name>
        <dbReference type="ChEBI" id="CHEBI:60240"/>
        <label>1</label>
    </ligand>
</feature>
<evidence type="ECO:0000256" key="4">
    <source>
        <dbReference type="PIRSR" id="PIRSR005902-1"/>
    </source>
</evidence>
<dbReference type="InterPro" id="IPR001130">
    <property type="entry name" value="TatD-like"/>
</dbReference>
<dbReference type="Gene3D" id="3.20.20.140">
    <property type="entry name" value="Metal-dependent hydrolases"/>
    <property type="match status" value="1"/>
</dbReference>
<proteinExistence type="inferred from homology"/>
<feature type="binding site" evidence="4">
    <location>
        <position position="156"/>
    </location>
    <ligand>
        <name>a divalent metal cation</name>
        <dbReference type="ChEBI" id="CHEBI:60240"/>
        <label>2</label>
    </ligand>
</feature>
<protein>
    <submittedName>
        <fullName evidence="5">TatD family hydrolase</fullName>
    </submittedName>
</protein>
<feature type="binding site" evidence="4">
    <location>
        <position position="93"/>
    </location>
    <ligand>
        <name>a divalent metal cation</name>
        <dbReference type="ChEBI" id="CHEBI:60240"/>
        <label>1</label>
    </ligand>
</feature>
<dbReference type="KEGG" id="psym:J1N51_03610"/>
<dbReference type="Pfam" id="PF01026">
    <property type="entry name" value="TatD_DNase"/>
    <property type="match status" value="1"/>
</dbReference>
<sequence length="258" mass="28705">MNWFDSHCHLDFDAFDDDREAVIKSALDKGVSHIFVPGVSRDNWQKIENLVQVHPMLCAGVGIHPYFLDTYQQQDLDLLYNYAQKGWVKAIGECGIDGFLAATTRFSVEQQQSIFEAQIDIANQTNKPLIVHHRKSHHLILQSFKRCNPKNGGIIHAFSGSLTDAQHYIALGFKLGCGGTITYERAAKTRNVFNQLDLQHIVLETDSPDMPLAGFQGQVNKPERVELVGRCLADVKGLDVAVVAEQTSTNAKTLLSVS</sequence>
<dbReference type="SUPFAM" id="SSF51556">
    <property type="entry name" value="Metallo-dependent hydrolases"/>
    <property type="match status" value="1"/>
</dbReference>
<feature type="binding site" evidence="4">
    <location>
        <position position="7"/>
    </location>
    <ligand>
        <name>a divalent metal cation</name>
        <dbReference type="ChEBI" id="CHEBI:60240"/>
        <label>1</label>
    </ligand>
</feature>
<keyword evidence="3 5" id="KW-0378">Hydrolase</keyword>
<dbReference type="PANTHER" id="PTHR46124:SF3">
    <property type="entry name" value="HYDROLASE"/>
    <property type="match status" value="1"/>
</dbReference>
<gene>
    <name evidence="5" type="ORF">J1N51_03610</name>
</gene>
<dbReference type="GO" id="GO:0005829">
    <property type="term" value="C:cytosol"/>
    <property type="evidence" value="ECO:0007669"/>
    <property type="project" value="TreeGrafter"/>
</dbReference>
<dbReference type="FunFam" id="3.20.20.140:FF:000005">
    <property type="entry name" value="TatD family hydrolase"/>
    <property type="match status" value="1"/>
</dbReference>